<keyword evidence="5" id="KW-1185">Reference proteome</keyword>
<evidence type="ECO:0000256" key="2">
    <source>
        <dbReference type="HAMAP-Rule" id="MF_01139"/>
    </source>
</evidence>
<dbReference type="Pfam" id="PF01255">
    <property type="entry name" value="Prenyltransf"/>
    <property type="match status" value="1"/>
</dbReference>
<dbReference type="SUPFAM" id="SSF64005">
    <property type="entry name" value="Undecaprenyl diphosphate synthase"/>
    <property type="match status" value="1"/>
</dbReference>
<dbReference type="Gene3D" id="3.40.1180.10">
    <property type="entry name" value="Decaprenyl diphosphate synthase-like"/>
    <property type="match status" value="1"/>
</dbReference>
<dbReference type="GO" id="GO:0016094">
    <property type="term" value="P:polyprenol biosynthetic process"/>
    <property type="evidence" value="ECO:0007669"/>
    <property type="project" value="TreeGrafter"/>
</dbReference>
<dbReference type="InterPro" id="IPR036424">
    <property type="entry name" value="UPP_synth-like_sf"/>
</dbReference>
<feature type="active site" description="Proton acceptor" evidence="2">
    <location>
        <position position="86"/>
    </location>
</feature>
<keyword evidence="2" id="KW-0479">Metal-binding</keyword>
<comment type="similarity">
    <text evidence="2">Belongs to the UPP synthase family.</text>
</comment>
<dbReference type="PANTHER" id="PTHR10291">
    <property type="entry name" value="DEHYDRODOLICHYL DIPHOSPHATE SYNTHASE FAMILY MEMBER"/>
    <property type="match status" value="1"/>
</dbReference>
<accession>A0AA35CL91</accession>
<name>A0AA35CL91_9FIRM</name>
<dbReference type="RefSeq" id="WP_264843515.1">
    <property type="nucleotide sequence ID" value="NZ_AP025628.1"/>
</dbReference>
<feature type="binding site" evidence="2">
    <location>
        <begin position="212"/>
        <end position="214"/>
    </location>
    <ligand>
        <name>substrate</name>
    </ligand>
</feature>
<protein>
    <recommendedName>
        <fullName evidence="2">Isoprenyl transferase</fullName>
        <ecNumber evidence="2">2.5.1.-</ecNumber>
    </recommendedName>
</protein>
<dbReference type="AlphaFoldDB" id="A0AA35CL91"/>
<dbReference type="GO" id="GO:0008834">
    <property type="term" value="F:ditrans,polycis-undecaprenyl-diphosphate synthase [(2E,6E)-farnesyl-diphosphate specific] activity"/>
    <property type="evidence" value="ECO:0007669"/>
    <property type="project" value="TreeGrafter"/>
</dbReference>
<dbReference type="CDD" id="cd00475">
    <property type="entry name" value="Cis_IPPS"/>
    <property type="match status" value="1"/>
</dbReference>
<feature type="binding site" evidence="2">
    <location>
        <position position="55"/>
    </location>
    <ligand>
        <name>substrate</name>
    </ligand>
</feature>
<dbReference type="InterPro" id="IPR018520">
    <property type="entry name" value="UPP_synth-like_CS"/>
</dbReference>
<feature type="binding site" evidence="2">
    <location>
        <position position="87"/>
    </location>
    <ligand>
        <name>substrate</name>
    </ligand>
</feature>
<feature type="region of interest" description="Disordered" evidence="3">
    <location>
        <begin position="1"/>
        <end position="30"/>
    </location>
</feature>
<dbReference type="NCBIfam" id="NF011405">
    <property type="entry name" value="PRK14830.1"/>
    <property type="match status" value="1"/>
</dbReference>
<evidence type="ECO:0000256" key="3">
    <source>
        <dbReference type="SAM" id="MobiDB-lite"/>
    </source>
</evidence>
<feature type="binding site" evidence="2">
    <location>
        <position position="51"/>
    </location>
    <ligand>
        <name>substrate</name>
    </ligand>
</feature>
<dbReference type="GO" id="GO:0030145">
    <property type="term" value="F:manganese ion binding"/>
    <property type="evidence" value="ECO:0007669"/>
    <property type="project" value="TreeGrafter"/>
</dbReference>
<dbReference type="EMBL" id="AP025628">
    <property type="protein sequence ID" value="BDG59381.1"/>
    <property type="molecule type" value="Genomic_DNA"/>
</dbReference>
<feature type="binding site" evidence="2">
    <location>
        <position position="43"/>
    </location>
    <ligand>
        <name>substrate</name>
    </ligand>
</feature>
<reference evidence="4" key="1">
    <citation type="submission" date="2022-03" db="EMBL/GenBank/DDBJ databases">
        <title>Complete genome sequence of Caldinitratiruptor microaerophilus.</title>
        <authorList>
            <person name="Mukaiyama R."/>
            <person name="Nishiyama T."/>
            <person name="Ueda K."/>
        </authorList>
    </citation>
    <scope>NUCLEOTIDE SEQUENCE</scope>
    <source>
        <strain evidence="4">JCM 16183</strain>
    </source>
</reference>
<gene>
    <name evidence="4" type="ORF">caldi_04710</name>
</gene>
<keyword evidence="2" id="KW-0460">Magnesium</keyword>
<dbReference type="PROSITE" id="PS01066">
    <property type="entry name" value="UPP_SYNTHASE"/>
    <property type="match status" value="1"/>
</dbReference>
<feature type="binding site" evidence="2">
    <location>
        <position position="206"/>
    </location>
    <ligand>
        <name>substrate</name>
    </ligand>
</feature>
<dbReference type="GO" id="GO:0000287">
    <property type="term" value="F:magnesium ion binding"/>
    <property type="evidence" value="ECO:0007669"/>
    <property type="project" value="UniProtKB-UniRule"/>
</dbReference>
<feature type="binding site" evidence="2">
    <location>
        <begin position="39"/>
        <end position="42"/>
    </location>
    <ligand>
        <name>substrate</name>
    </ligand>
</feature>
<feature type="binding site" evidence="2">
    <location>
        <begin position="83"/>
        <end position="85"/>
    </location>
    <ligand>
        <name>substrate</name>
    </ligand>
</feature>
<comment type="cofactor">
    <cofactor evidence="2">
        <name>Mg(2+)</name>
        <dbReference type="ChEBI" id="CHEBI:18420"/>
    </cofactor>
    <text evidence="2">Binds 2 magnesium ions per subunit.</text>
</comment>
<dbReference type="FunFam" id="3.40.1180.10:FF:000001">
    <property type="entry name" value="(2E,6E)-farnesyl-diphosphate-specific ditrans,polycis-undecaprenyl-diphosphate synthase"/>
    <property type="match status" value="1"/>
</dbReference>
<proteinExistence type="inferred from homology"/>
<evidence type="ECO:0000313" key="4">
    <source>
        <dbReference type="EMBL" id="BDG59381.1"/>
    </source>
</evidence>
<feature type="active site" evidence="2">
    <location>
        <position position="38"/>
    </location>
</feature>
<feature type="binding site" evidence="2">
    <location>
        <position position="225"/>
    </location>
    <ligand>
        <name>Mg(2+)</name>
        <dbReference type="ChEBI" id="CHEBI:18420"/>
    </ligand>
</feature>
<feature type="binding site" evidence="2">
    <location>
        <position position="38"/>
    </location>
    <ligand>
        <name>Mg(2+)</name>
        <dbReference type="ChEBI" id="CHEBI:18420"/>
    </ligand>
</feature>
<evidence type="ECO:0000256" key="1">
    <source>
        <dbReference type="ARBA" id="ARBA00022679"/>
    </source>
</evidence>
<dbReference type="Proteomes" id="UP001163687">
    <property type="component" value="Chromosome"/>
</dbReference>
<keyword evidence="1 2" id="KW-0808">Transferase</keyword>
<evidence type="ECO:0000313" key="5">
    <source>
        <dbReference type="Proteomes" id="UP001163687"/>
    </source>
</evidence>
<feature type="binding site" evidence="2">
    <location>
        <position position="89"/>
    </location>
    <ligand>
        <name>substrate</name>
    </ligand>
</feature>
<dbReference type="InterPro" id="IPR001441">
    <property type="entry name" value="UPP_synth-like"/>
</dbReference>
<dbReference type="GO" id="GO:0005829">
    <property type="term" value="C:cytosol"/>
    <property type="evidence" value="ECO:0007669"/>
    <property type="project" value="TreeGrafter"/>
</dbReference>
<dbReference type="PANTHER" id="PTHR10291:SF0">
    <property type="entry name" value="DEHYDRODOLICHYL DIPHOSPHATE SYNTHASE 2"/>
    <property type="match status" value="1"/>
</dbReference>
<dbReference type="EC" id="2.5.1.-" evidence="2"/>
<dbReference type="NCBIfam" id="TIGR00055">
    <property type="entry name" value="uppS"/>
    <property type="match status" value="1"/>
</dbReference>
<dbReference type="HAMAP" id="MF_01139">
    <property type="entry name" value="ISPT"/>
    <property type="match status" value="1"/>
</dbReference>
<comment type="function">
    <text evidence="2">Catalyzes the condensation of isopentenyl diphosphate (IPP) with allylic pyrophosphates generating different type of terpenoids.</text>
</comment>
<dbReference type="KEGG" id="cmic:caldi_04710"/>
<sequence>METTRRPAGGLLETSSCGPERPEGGLPQGPRHVAIIMDGNGRWAAERGQPRIAGHRAGVESIRHVVRACPDLGIEVLTLYAFSTENWKRPRAEVEALMALLLEYFHREVDQLREAGVQIRVMGRVHELPPPQRQAVEEAVRRTRGGRRLLLNLALNYGSHAELVDAFRAILDKVRRGELRPEDVDEAVIGQHLYTAGLPDPDLIIRTGGEMRLSNFLLWQAAYAELWITPVFWPDFRREHLEQAVRDFVQRERRFGAVPGQ</sequence>
<organism evidence="4 5">
    <name type="scientific">Caldinitratiruptor microaerophilus</name>
    <dbReference type="NCBI Taxonomy" id="671077"/>
    <lineage>
        <taxon>Bacteria</taxon>
        <taxon>Bacillati</taxon>
        <taxon>Bacillota</taxon>
        <taxon>Clostridia</taxon>
        <taxon>Eubacteriales</taxon>
        <taxon>Symbiobacteriaceae</taxon>
        <taxon>Caldinitratiruptor</taxon>
    </lineage>
</organism>
<comment type="subunit">
    <text evidence="2">Homodimer.</text>
</comment>